<dbReference type="AlphaFoldDB" id="A0A6A7G872"/>
<evidence type="ECO:0000256" key="9">
    <source>
        <dbReference type="ARBA" id="ARBA00022801"/>
    </source>
</evidence>
<evidence type="ECO:0000256" key="11">
    <source>
        <dbReference type="ARBA" id="ARBA00022884"/>
    </source>
</evidence>
<reference evidence="15" key="1">
    <citation type="submission" date="2017-11" db="EMBL/GenBank/DDBJ databases">
        <title>The sensing device of the deep-sea amphipod.</title>
        <authorList>
            <person name="Kobayashi H."/>
            <person name="Nagahama T."/>
            <person name="Arai W."/>
            <person name="Sasagawa Y."/>
            <person name="Umeda M."/>
            <person name="Hayashi T."/>
            <person name="Nikaido I."/>
            <person name="Watanabe H."/>
            <person name="Oguri K."/>
            <person name="Kitazato H."/>
            <person name="Fujioka K."/>
            <person name="Kido Y."/>
            <person name="Takami H."/>
        </authorList>
    </citation>
    <scope>NUCLEOTIDE SEQUENCE</scope>
    <source>
        <tissue evidence="15">Whole body</tissue>
    </source>
</reference>
<keyword evidence="13" id="KW-0804">Transcription</keyword>
<dbReference type="EC" id="3.1.13.4" evidence="5"/>
<protein>
    <recommendedName>
        <fullName evidence="5">poly(A)-specific ribonuclease</fullName>
        <ecNumber evidence="5">3.1.13.4</ecNumber>
    </recommendedName>
</protein>
<comment type="subcellular location">
    <subcellularLocation>
        <location evidence="3">Cytoplasm</location>
    </subcellularLocation>
    <subcellularLocation>
        <location evidence="2">Nucleus</location>
    </subcellularLocation>
</comment>
<dbReference type="GO" id="GO:0003723">
    <property type="term" value="F:RNA binding"/>
    <property type="evidence" value="ECO:0007669"/>
    <property type="project" value="UniProtKB-KW"/>
</dbReference>
<evidence type="ECO:0000256" key="5">
    <source>
        <dbReference type="ARBA" id="ARBA00012161"/>
    </source>
</evidence>
<evidence type="ECO:0000256" key="8">
    <source>
        <dbReference type="ARBA" id="ARBA00022723"/>
    </source>
</evidence>
<dbReference type="InterPro" id="IPR036397">
    <property type="entry name" value="RNaseH_sf"/>
</dbReference>
<dbReference type="GO" id="GO:0046872">
    <property type="term" value="F:metal ion binding"/>
    <property type="evidence" value="ECO:0007669"/>
    <property type="project" value="UniProtKB-KW"/>
</dbReference>
<dbReference type="InterPro" id="IPR039637">
    <property type="entry name" value="CNOT7/CNOT8/Pop2"/>
</dbReference>
<dbReference type="SUPFAM" id="SSF53098">
    <property type="entry name" value="Ribonuclease H-like"/>
    <property type="match status" value="1"/>
</dbReference>
<dbReference type="GO" id="GO:0004535">
    <property type="term" value="F:poly(A)-specific ribonuclease activity"/>
    <property type="evidence" value="ECO:0007669"/>
    <property type="project" value="UniProtKB-EC"/>
</dbReference>
<evidence type="ECO:0000256" key="1">
    <source>
        <dbReference type="ARBA" id="ARBA00001663"/>
    </source>
</evidence>
<dbReference type="GO" id="GO:0005634">
    <property type="term" value="C:nucleus"/>
    <property type="evidence" value="ECO:0007669"/>
    <property type="project" value="UniProtKB-SubCell"/>
</dbReference>
<dbReference type="InterPro" id="IPR006941">
    <property type="entry name" value="RNase_CAF1"/>
</dbReference>
<sequence length="272" mass="30716">MIAGTPQRIVDVWADNLLEQIAVISEVLEEYPYIAVDTEFPGIVARPIGSFKNANEYHYQTLKCNVDLLKIIQIGLSFLDVNGELKEGVCTWQFNFDFDLNGDMYAQDSIDLLRNAGINFKETPARGIDVHMFGEVLLTSGLVLNDEVRWISFHGGYDFAYLTKVLSCLPLATKESEFFELLHAYFPYLYDVKYLMKNCDSVKGGLNSLAQQLGIKRIGPQHQAGSDSMLTGNVFFKLRQKFFEGEINDEKFSGILYGLGQDSDAKPSSRRF</sequence>
<comment type="catalytic activity">
    <reaction evidence="1">
        <text>Exonucleolytic cleavage of poly(A) to 5'-AMP.</text>
        <dbReference type="EC" id="3.1.13.4"/>
    </reaction>
</comment>
<dbReference type="FunFam" id="3.30.420.10:FF:000048">
    <property type="entry name" value="CCR4-associated factor 1, putative"/>
    <property type="match status" value="1"/>
</dbReference>
<accession>A0A6A7G872</accession>
<keyword evidence="7" id="KW-0540">Nuclease</keyword>
<keyword evidence="12" id="KW-0805">Transcription regulation</keyword>
<evidence type="ECO:0000256" key="3">
    <source>
        <dbReference type="ARBA" id="ARBA00004496"/>
    </source>
</evidence>
<evidence type="ECO:0000256" key="7">
    <source>
        <dbReference type="ARBA" id="ARBA00022722"/>
    </source>
</evidence>
<evidence type="ECO:0000256" key="2">
    <source>
        <dbReference type="ARBA" id="ARBA00004123"/>
    </source>
</evidence>
<evidence type="ECO:0000256" key="13">
    <source>
        <dbReference type="ARBA" id="ARBA00023163"/>
    </source>
</evidence>
<dbReference type="InterPro" id="IPR012337">
    <property type="entry name" value="RNaseH-like_sf"/>
</dbReference>
<evidence type="ECO:0000256" key="6">
    <source>
        <dbReference type="ARBA" id="ARBA00022490"/>
    </source>
</evidence>
<evidence type="ECO:0000256" key="14">
    <source>
        <dbReference type="ARBA" id="ARBA00023242"/>
    </source>
</evidence>
<dbReference type="GO" id="GO:0030014">
    <property type="term" value="C:CCR4-NOT complex"/>
    <property type="evidence" value="ECO:0007669"/>
    <property type="project" value="InterPro"/>
</dbReference>
<comment type="similarity">
    <text evidence="4">Belongs to the CAF1 family.</text>
</comment>
<keyword evidence="11" id="KW-0694">RNA-binding</keyword>
<keyword evidence="8" id="KW-0479">Metal-binding</keyword>
<evidence type="ECO:0000256" key="12">
    <source>
        <dbReference type="ARBA" id="ARBA00023015"/>
    </source>
</evidence>
<keyword evidence="10" id="KW-0269">Exonuclease</keyword>
<proteinExistence type="evidence at transcript level"/>
<dbReference type="GO" id="GO:0005737">
    <property type="term" value="C:cytoplasm"/>
    <property type="evidence" value="ECO:0007669"/>
    <property type="project" value="UniProtKB-SubCell"/>
</dbReference>
<dbReference type="EMBL" id="IACT01007124">
    <property type="protein sequence ID" value="LAC26243.1"/>
    <property type="molecule type" value="mRNA"/>
</dbReference>
<keyword evidence="6" id="KW-0963">Cytoplasm</keyword>
<evidence type="ECO:0000256" key="4">
    <source>
        <dbReference type="ARBA" id="ARBA00008372"/>
    </source>
</evidence>
<keyword evidence="9" id="KW-0378">Hydrolase</keyword>
<evidence type="ECO:0000313" key="15">
    <source>
        <dbReference type="EMBL" id="LAC26243.1"/>
    </source>
</evidence>
<dbReference type="PANTHER" id="PTHR10797">
    <property type="entry name" value="CCR4-NOT TRANSCRIPTION COMPLEX SUBUNIT"/>
    <property type="match status" value="1"/>
</dbReference>
<dbReference type="Gene3D" id="3.30.420.10">
    <property type="entry name" value="Ribonuclease H-like superfamily/Ribonuclease H"/>
    <property type="match status" value="1"/>
</dbReference>
<dbReference type="Pfam" id="PF04857">
    <property type="entry name" value="CAF1"/>
    <property type="match status" value="2"/>
</dbReference>
<keyword evidence="14" id="KW-0539">Nucleus</keyword>
<name>A0A6A7G872_9CRUS</name>
<evidence type="ECO:0000256" key="10">
    <source>
        <dbReference type="ARBA" id="ARBA00022839"/>
    </source>
</evidence>
<organism evidence="15">
    <name type="scientific">Hirondellea gigas</name>
    <dbReference type="NCBI Taxonomy" id="1518452"/>
    <lineage>
        <taxon>Eukaryota</taxon>
        <taxon>Metazoa</taxon>
        <taxon>Ecdysozoa</taxon>
        <taxon>Arthropoda</taxon>
        <taxon>Crustacea</taxon>
        <taxon>Multicrustacea</taxon>
        <taxon>Malacostraca</taxon>
        <taxon>Eumalacostraca</taxon>
        <taxon>Peracarida</taxon>
        <taxon>Amphipoda</taxon>
        <taxon>Amphilochidea</taxon>
        <taxon>Lysianassida</taxon>
        <taxon>Lysianassidira</taxon>
        <taxon>Lysianassoidea</taxon>
        <taxon>Lysianassidae</taxon>
        <taxon>Hirondellea</taxon>
    </lineage>
</organism>